<dbReference type="Pfam" id="PF13361">
    <property type="entry name" value="UvrD_C"/>
    <property type="match status" value="1"/>
</dbReference>
<dbReference type="GO" id="GO:0016787">
    <property type="term" value="F:hydrolase activity"/>
    <property type="evidence" value="ECO:0007669"/>
    <property type="project" value="UniProtKB-KW"/>
</dbReference>
<evidence type="ECO:0000313" key="13">
    <source>
        <dbReference type="Proteomes" id="UP000001876"/>
    </source>
</evidence>
<feature type="compositionally biased region" description="Low complexity" evidence="9">
    <location>
        <begin position="640"/>
        <end position="655"/>
    </location>
</feature>
<feature type="region of interest" description="Disordered" evidence="9">
    <location>
        <begin position="640"/>
        <end position="660"/>
    </location>
</feature>
<keyword evidence="4" id="KW-0067">ATP-binding</keyword>
<dbReference type="GO" id="GO:0043138">
    <property type="term" value="F:3'-5' DNA helicase activity"/>
    <property type="evidence" value="ECO:0007669"/>
    <property type="project" value="UniProtKB-EC"/>
</dbReference>
<comment type="catalytic activity">
    <reaction evidence="8">
        <text>ATP + H2O = ADP + phosphate + H(+)</text>
        <dbReference type="Rhea" id="RHEA:13065"/>
        <dbReference type="ChEBI" id="CHEBI:15377"/>
        <dbReference type="ChEBI" id="CHEBI:15378"/>
        <dbReference type="ChEBI" id="CHEBI:30616"/>
        <dbReference type="ChEBI" id="CHEBI:43474"/>
        <dbReference type="ChEBI" id="CHEBI:456216"/>
        <dbReference type="EC" id="5.6.2.4"/>
    </reaction>
</comment>
<dbReference type="GO" id="GO:0000724">
    <property type="term" value="P:double-strand break repair via homologous recombination"/>
    <property type="evidence" value="ECO:0007669"/>
    <property type="project" value="TreeGrafter"/>
</dbReference>
<sequence>MDAAAAAAADARGHDTVAVTRATLRRDPRARGVAPSAPLEVALTLDYDGTSTVAAAAAAALRTRLVAGAPKGVERQLARARAGEGKKRAREATRQGSLVDAFARQSVAALVAALERAEEKDGSAPRVGAGLAAAVEEVSTWRLCGGSGGLGDGGGECHVSGRHVSGRRHVGARGGDAWATLACAFFACAEDSRAIATLFAAAVDAARLTATTEDGTSTDAVEDVTELTSLVAAAAGCEASWRGNREAARAKLTQLEIAEAYAEIAQKPPPRALTREQRAIVAAELTGAGGGGGGGKNPHPRDRRRPPRTMIVSAFAGTGKTSTLIEYARRRPGYAFAYVTFNRAVCEDAKTRFPGNTTCVNFHSLAFRKCGFQYQNTPGKLLRGTLRPSHAAAALNHHLNHRGTGTAAEKIASTDDRLALALRTLNAFLISEDDAVDATKHVPPKREWVATTRPANTHAARREVKTSSEELASFATTLWDAMKDKGNATMPMTDAGLDYDYDVIMLDEAQDASPVMWSVVKNQDACGKILVGDPNQEIYGFAGAKNAMDAAAAATPAEHLTRRTLSVSFRFGPEIASVACSLLALKGSADAVVGARRADVDEEAGGEVAADAAADAAAVRVATAPISLIKTFIPPLTTHAPSDAPSDAPSAPAASLARPRKKKREQLVVLCRSNGSMFDVAGQVAEVVAEEDDNFHDVIFPDWKPSANPKIAFVGGEEALRLDQLVDVWRLAFGDLDDLHRVDDKYVRTFARRLVEDSGYPFHHPEWTRDVDKRLEGLARATAAQRDAEMSSKIAIVRRFGKRLPERVRAIRRATVPDRDDAHVVLSTAHKSKGLEFDTVLLWDDFVDVGAVRATTTTTTTTSTNVAAATRFTVPIHNAQGGNEFGFDFEEEEDVDPDEINLVYVAATRAKKRLYLVRSISRWSPYDRVRVVNAVT</sequence>
<evidence type="ECO:0000259" key="10">
    <source>
        <dbReference type="Pfam" id="PF00580"/>
    </source>
</evidence>
<accession>C1MJR4</accession>
<evidence type="ECO:0000256" key="8">
    <source>
        <dbReference type="ARBA" id="ARBA00048988"/>
    </source>
</evidence>
<evidence type="ECO:0000256" key="5">
    <source>
        <dbReference type="ARBA" id="ARBA00023235"/>
    </source>
</evidence>
<dbReference type="SUPFAM" id="SSF52540">
    <property type="entry name" value="P-loop containing nucleoside triphosphate hydrolases"/>
    <property type="match status" value="1"/>
</dbReference>
<keyword evidence="3" id="KW-0347">Helicase</keyword>
<gene>
    <name evidence="12" type="ORF">MICPUCDRAFT_38354</name>
</gene>
<dbReference type="GeneID" id="9681635"/>
<evidence type="ECO:0000256" key="2">
    <source>
        <dbReference type="ARBA" id="ARBA00022801"/>
    </source>
</evidence>
<evidence type="ECO:0000256" key="7">
    <source>
        <dbReference type="ARBA" id="ARBA00034808"/>
    </source>
</evidence>
<dbReference type="GO" id="GO:0003677">
    <property type="term" value="F:DNA binding"/>
    <property type="evidence" value="ECO:0007669"/>
    <property type="project" value="InterPro"/>
</dbReference>
<evidence type="ECO:0000259" key="11">
    <source>
        <dbReference type="Pfam" id="PF13361"/>
    </source>
</evidence>
<dbReference type="EMBL" id="GG663736">
    <property type="protein sequence ID" value="EEH59242.1"/>
    <property type="molecule type" value="Genomic_DNA"/>
</dbReference>
<dbReference type="PANTHER" id="PTHR11070:SF30">
    <property type="entry name" value="F-BOX DNA HELICASE 1"/>
    <property type="match status" value="1"/>
</dbReference>
<reference evidence="12 13" key="1">
    <citation type="journal article" date="2009" name="Science">
        <title>Green evolution and dynamic adaptations revealed by genomes of the marine picoeukaryotes Micromonas.</title>
        <authorList>
            <person name="Worden A.Z."/>
            <person name="Lee J.H."/>
            <person name="Mock T."/>
            <person name="Rouze P."/>
            <person name="Simmons M.P."/>
            <person name="Aerts A.L."/>
            <person name="Allen A.E."/>
            <person name="Cuvelier M.L."/>
            <person name="Derelle E."/>
            <person name="Everett M.V."/>
            <person name="Foulon E."/>
            <person name="Grimwood J."/>
            <person name="Gundlach H."/>
            <person name="Henrissat B."/>
            <person name="Napoli C."/>
            <person name="McDonald S.M."/>
            <person name="Parker M.S."/>
            <person name="Rombauts S."/>
            <person name="Salamov A."/>
            <person name="Von Dassow P."/>
            <person name="Badger J.H."/>
            <person name="Coutinho P.M."/>
            <person name="Demir E."/>
            <person name="Dubchak I."/>
            <person name="Gentemann C."/>
            <person name="Eikrem W."/>
            <person name="Gready J.E."/>
            <person name="John U."/>
            <person name="Lanier W."/>
            <person name="Lindquist E.A."/>
            <person name="Lucas S."/>
            <person name="Mayer K.F."/>
            <person name="Moreau H."/>
            <person name="Not F."/>
            <person name="Otillar R."/>
            <person name="Panaud O."/>
            <person name="Pangilinan J."/>
            <person name="Paulsen I."/>
            <person name="Piegu B."/>
            <person name="Poliakov A."/>
            <person name="Robbens S."/>
            <person name="Schmutz J."/>
            <person name="Toulza E."/>
            <person name="Wyss T."/>
            <person name="Zelensky A."/>
            <person name="Zhou K."/>
            <person name="Armbrust E.V."/>
            <person name="Bhattacharya D."/>
            <person name="Goodenough U.W."/>
            <person name="Van de Peer Y."/>
            <person name="Grigoriev I.V."/>
        </authorList>
    </citation>
    <scope>NUCLEOTIDE SEQUENCE [LARGE SCALE GENOMIC DNA]</scope>
    <source>
        <strain evidence="12 13">CCMP1545</strain>
    </source>
</reference>
<evidence type="ECO:0000256" key="4">
    <source>
        <dbReference type="ARBA" id="ARBA00022840"/>
    </source>
</evidence>
<dbReference type="RefSeq" id="XP_003055866.1">
    <property type="nucleotide sequence ID" value="XM_003055820.1"/>
</dbReference>
<organism evidence="13">
    <name type="scientific">Micromonas pusilla (strain CCMP1545)</name>
    <name type="common">Picoplanktonic green alga</name>
    <dbReference type="NCBI Taxonomy" id="564608"/>
    <lineage>
        <taxon>Eukaryota</taxon>
        <taxon>Viridiplantae</taxon>
        <taxon>Chlorophyta</taxon>
        <taxon>Mamiellophyceae</taxon>
        <taxon>Mamiellales</taxon>
        <taxon>Mamiellaceae</taxon>
        <taxon>Micromonas</taxon>
    </lineage>
</organism>
<dbReference type="InterPro" id="IPR000212">
    <property type="entry name" value="DNA_helicase_UvrD/REP"/>
</dbReference>
<comment type="catalytic activity">
    <reaction evidence="6">
        <text>Couples ATP hydrolysis with the unwinding of duplex DNA by translocating in the 3'-5' direction.</text>
        <dbReference type="EC" id="5.6.2.4"/>
    </reaction>
</comment>
<name>C1MJR4_MICPC</name>
<feature type="compositionally biased region" description="Gly residues" evidence="9">
    <location>
        <begin position="287"/>
        <end position="296"/>
    </location>
</feature>
<dbReference type="EC" id="5.6.2.4" evidence="7"/>
<keyword evidence="2" id="KW-0378">Hydrolase</keyword>
<keyword evidence="13" id="KW-1185">Reference proteome</keyword>
<evidence type="ECO:0000256" key="1">
    <source>
        <dbReference type="ARBA" id="ARBA00022741"/>
    </source>
</evidence>
<proteinExistence type="predicted"/>
<dbReference type="InterPro" id="IPR027417">
    <property type="entry name" value="P-loop_NTPase"/>
</dbReference>
<dbReference type="AlphaFoldDB" id="C1MJR4"/>
<evidence type="ECO:0000256" key="6">
    <source>
        <dbReference type="ARBA" id="ARBA00034617"/>
    </source>
</evidence>
<dbReference type="InterPro" id="IPR014017">
    <property type="entry name" value="DNA_helicase_UvrD-like_C"/>
</dbReference>
<evidence type="ECO:0000256" key="9">
    <source>
        <dbReference type="SAM" id="MobiDB-lite"/>
    </source>
</evidence>
<dbReference type="Pfam" id="PF00580">
    <property type="entry name" value="UvrD-helicase"/>
    <property type="match status" value="1"/>
</dbReference>
<dbReference type="InterPro" id="IPR014016">
    <property type="entry name" value="UvrD-like_ATP-bd"/>
</dbReference>
<keyword evidence="1" id="KW-0547">Nucleotide-binding</keyword>
<feature type="region of interest" description="Disordered" evidence="9">
    <location>
        <begin position="285"/>
        <end position="307"/>
    </location>
</feature>
<feature type="domain" description="UvrD-like helicase ATP-binding" evidence="10">
    <location>
        <begin position="308"/>
        <end position="546"/>
    </location>
</feature>
<dbReference type="Proteomes" id="UP000001876">
    <property type="component" value="Unassembled WGS sequence"/>
</dbReference>
<dbReference type="Gene3D" id="3.40.50.300">
    <property type="entry name" value="P-loop containing nucleotide triphosphate hydrolases"/>
    <property type="match status" value="2"/>
</dbReference>
<dbReference type="eggNOG" id="KOG2108">
    <property type="taxonomic scope" value="Eukaryota"/>
</dbReference>
<feature type="domain" description="UvrD-like helicase C-terminal" evidence="11">
    <location>
        <begin position="822"/>
        <end position="917"/>
    </location>
</feature>
<protein>
    <recommendedName>
        <fullName evidence="7">DNA 3'-5' helicase</fullName>
        <ecNumber evidence="7">5.6.2.4</ecNumber>
    </recommendedName>
</protein>
<evidence type="ECO:0000256" key="3">
    <source>
        <dbReference type="ARBA" id="ARBA00022806"/>
    </source>
</evidence>
<keyword evidence="5" id="KW-0413">Isomerase</keyword>
<dbReference type="OrthoDB" id="550469at2759"/>
<evidence type="ECO:0000313" key="12">
    <source>
        <dbReference type="EMBL" id="EEH59242.1"/>
    </source>
</evidence>
<dbReference type="GO" id="GO:0005634">
    <property type="term" value="C:nucleus"/>
    <property type="evidence" value="ECO:0007669"/>
    <property type="project" value="TreeGrafter"/>
</dbReference>
<dbReference type="GO" id="GO:0005524">
    <property type="term" value="F:ATP binding"/>
    <property type="evidence" value="ECO:0007669"/>
    <property type="project" value="UniProtKB-KW"/>
</dbReference>
<dbReference type="KEGG" id="mpp:MICPUCDRAFT_38354"/>
<dbReference type="GO" id="GO:0031297">
    <property type="term" value="P:replication fork processing"/>
    <property type="evidence" value="ECO:0007669"/>
    <property type="project" value="TreeGrafter"/>
</dbReference>
<dbReference type="STRING" id="564608.C1MJR4"/>
<dbReference type="PANTHER" id="PTHR11070">
    <property type="entry name" value="UVRD / RECB / PCRA DNA HELICASE FAMILY MEMBER"/>
    <property type="match status" value="1"/>
</dbReference>